<organism evidence="2 3">
    <name type="scientific">Limnofasciculus baicalensis BBK-W-15</name>
    <dbReference type="NCBI Taxonomy" id="2699891"/>
    <lineage>
        <taxon>Bacteria</taxon>
        <taxon>Bacillati</taxon>
        <taxon>Cyanobacteriota</taxon>
        <taxon>Cyanophyceae</taxon>
        <taxon>Coleofasciculales</taxon>
        <taxon>Coleofasciculaceae</taxon>
        <taxon>Limnofasciculus</taxon>
        <taxon>Limnofasciculus baicalensis</taxon>
    </lineage>
</organism>
<proteinExistence type="predicted"/>
<dbReference type="CDD" id="cd00761">
    <property type="entry name" value="Glyco_tranf_GTA_type"/>
    <property type="match status" value="1"/>
</dbReference>
<evidence type="ECO:0000313" key="2">
    <source>
        <dbReference type="EMBL" id="MCP2730928.1"/>
    </source>
</evidence>
<dbReference type="AlphaFoldDB" id="A0AAE3GW18"/>
<dbReference type="Gene3D" id="3.90.550.10">
    <property type="entry name" value="Spore Coat Polysaccharide Biosynthesis Protein SpsA, Chain A"/>
    <property type="match status" value="1"/>
</dbReference>
<name>A0AAE3GW18_9CYAN</name>
<dbReference type="EMBL" id="JAMZMM010000258">
    <property type="protein sequence ID" value="MCP2730928.1"/>
    <property type="molecule type" value="Genomic_DNA"/>
</dbReference>
<keyword evidence="3" id="KW-1185">Reference proteome</keyword>
<reference evidence="2" key="1">
    <citation type="submission" date="2022-06" db="EMBL/GenBank/DDBJ databases">
        <title>New cyanobacteria of genus Symplocastrum in benthos of Lake Baikal.</title>
        <authorList>
            <person name="Sorokovikova E."/>
            <person name="Tikhonova I."/>
            <person name="Krasnopeev A."/>
            <person name="Evseev P."/>
            <person name="Gladkikh A."/>
            <person name="Belykh O."/>
        </authorList>
    </citation>
    <scope>NUCLEOTIDE SEQUENCE</scope>
    <source>
        <strain evidence="2">BBK-W-15</strain>
    </source>
</reference>
<dbReference type="Proteomes" id="UP001204953">
    <property type="component" value="Unassembled WGS sequence"/>
</dbReference>
<dbReference type="SUPFAM" id="SSF53448">
    <property type="entry name" value="Nucleotide-diphospho-sugar transferases"/>
    <property type="match status" value="1"/>
</dbReference>
<dbReference type="InterPro" id="IPR050834">
    <property type="entry name" value="Glycosyltransf_2"/>
</dbReference>
<protein>
    <submittedName>
        <fullName evidence="2">Hormogonium polysaccharide biosynthesis glycosyltransferase HpsE</fullName>
    </submittedName>
</protein>
<dbReference type="PANTHER" id="PTHR43685">
    <property type="entry name" value="GLYCOSYLTRANSFERASE"/>
    <property type="match status" value="1"/>
</dbReference>
<dbReference type="PANTHER" id="PTHR43685:SF2">
    <property type="entry name" value="GLYCOSYLTRANSFERASE 2-LIKE DOMAIN-CONTAINING PROTEIN"/>
    <property type="match status" value="1"/>
</dbReference>
<dbReference type="NCBIfam" id="NF038302">
    <property type="entry name" value="EPS_HpsE"/>
    <property type="match status" value="1"/>
</dbReference>
<gene>
    <name evidence="2" type="primary">hpsE</name>
    <name evidence="2" type="ORF">NJ959_21100</name>
</gene>
<accession>A0AAE3GW18</accession>
<dbReference type="InterPro" id="IPR029044">
    <property type="entry name" value="Nucleotide-diphossugar_trans"/>
</dbReference>
<sequence>MMVDFSVAIRTYNGEQRLPEVLDRLKTQVGVDNISWEIVIIDNNSTDNTAKIIEQYQSDWCNSYPLKYYFEPKQGASFARKRAIQEAQGFLIGFLDDDNVPTANWVASAYAFGKLHPQAGAYGSRIHGDFEVEPPQNFERIAHFLPIIEREELICFNSHPDGRLGLFPPGAGLVIRKEAWLENVPDSLILQGPIGDSLAAKGEDIETLSYIKKAGWEIWFNPEMRIYHRIPKSRFERDYLLRFFRGIGLSRYWTRMLKHKSWERPFMIPVYMANDCRKLILHSFQKGNEIATDVVAASEREFLLYSFLSPFYFWINWMGRKK</sequence>
<evidence type="ECO:0000259" key="1">
    <source>
        <dbReference type="Pfam" id="PF00535"/>
    </source>
</evidence>
<evidence type="ECO:0000313" key="3">
    <source>
        <dbReference type="Proteomes" id="UP001204953"/>
    </source>
</evidence>
<dbReference type="InterPro" id="IPR001173">
    <property type="entry name" value="Glyco_trans_2-like"/>
</dbReference>
<dbReference type="Pfam" id="PF00535">
    <property type="entry name" value="Glycos_transf_2"/>
    <property type="match status" value="1"/>
</dbReference>
<feature type="domain" description="Glycosyltransferase 2-like" evidence="1">
    <location>
        <begin position="6"/>
        <end position="138"/>
    </location>
</feature>
<comment type="caution">
    <text evidence="2">The sequence shown here is derived from an EMBL/GenBank/DDBJ whole genome shotgun (WGS) entry which is preliminary data.</text>
</comment>